<dbReference type="Pfam" id="PF13520">
    <property type="entry name" value="AA_permease_2"/>
    <property type="match status" value="1"/>
</dbReference>
<feature type="transmembrane region" description="Helical" evidence="5">
    <location>
        <begin position="289"/>
        <end position="316"/>
    </location>
</feature>
<evidence type="ECO:0000313" key="6">
    <source>
        <dbReference type="EMBL" id="ENO97507.1"/>
    </source>
</evidence>
<comment type="subcellular location">
    <subcellularLocation>
        <location evidence="1">Membrane</location>
        <topology evidence="1">Multi-pass membrane protein</topology>
    </subcellularLocation>
</comment>
<proteinExistence type="predicted"/>
<dbReference type="InterPro" id="IPR002293">
    <property type="entry name" value="AA/rel_permease1"/>
</dbReference>
<gene>
    <name evidence="6" type="ORF">C667_08550</name>
</gene>
<organism evidence="6 7">
    <name type="scientific">Thauera phenylacetica B4P</name>
    <dbReference type="NCBI Taxonomy" id="1234382"/>
    <lineage>
        <taxon>Bacteria</taxon>
        <taxon>Pseudomonadati</taxon>
        <taxon>Pseudomonadota</taxon>
        <taxon>Betaproteobacteria</taxon>
        <taxon>Rhodocyclales</taxon>
        <taxon>Zoogloeaceae</taxon>
        <taxon>Thauera</taxon>
    </lineage>
</organism>
<dbReference type="GO" id="GO:0016020">
    <property type="term" value="C:membrane"/>
    <property type="evidence" value="ECO:0007669"/>
    <property type="project" value="UniProtKB-SubCell"/>
</dbReference>
<keyword evidence="4 5" id="KW-0472">Membrane</keyword>
<dbReference type="RefSeq" id="WP_004360669.1">
    <property type="nucleotide sequence ID" value="NZ_AMXF01000044.1"/>
</dbReference>
<dbReference type="PANTHER" id="PTHR11785:SF512">
    <property type="entry name" value="SOBREMESA, ISOFORM B"/>
    <property type="match status" value="1"/>
</dbReference>
<keyword evidence="3 5" id="KW-1133">Transmembrane helix</keyword>
<feature type="transmembrane region" description="Helical" evidence="5">
    <location>
        <begin position="206"/>
        <end position="225"/>
    </location>
</feature>
<keyword evidence="2 5" id="KW-0812">Transmembrane</keyword>
<dbReference type="EMBL" id="AMXF01000044">
    <property type="protein sequence ID" value="ENO97507.1"/>
    <property type="molecule type" value="Genomic_DNA"/>
</dbReference>
<dbReference type="Proteomes" id="UP000013047">
    <property type="component" value="Unassembled WGS sequence"/>
</dbReference>
<reference evidence="6 7" key="1">
    <citation type="submission" date="2012-09" db="EMBL/GenBank/DDBJ databases">
        <title>Draft Genome Sequences of 6 Strains from Genus Thauera.</title>
        <authorList>
            <person name="Liu B."/>
            <person name="Shapleigh J.P."/>
            <person name="Frostegard A.H."/>
        </authorList>
    </citation>
    <scope>NUCLEOTIDE SEQUENCE [LARGE SCALE GENOMIC DNA]</scope>
    <source>
        <strain evidence="6 7">B4P</strain>
    </source>
</reference>
<feature type="transmembrane region" description="Helical" evidence="5">
    <location>
        <begin position="21"/>
        <end position="41"/>
    </location>
</feature>
<feature type="transmembrane region" description="Helical" evidence="5">
    <location>
        <begin position="135"/>
        <end position="155"/>
    </location>
</feature>
<evidence type="ECO:0000256" key="4">
    <source>
        <dbReference type="ARBA" id="ARBA00023136"/>
    </source>
</evidence>
<feature type="transmembrane region" description="Helical" evidence="5">
    <location>
        <begin position="53"/>
        <end position="72"/>
    </location>
</feature>
<evidence type="ECO:0000256" key="2">
    <source>
        <dbReference type="ARBA" id="ARBA00022692"/>
    </source>
</evidence>
<feature type="transmembrane region" description="Helical" evidence="5">
    <location>
        <begin position="167"/>
        <end position="186"/>
    </location>
</feature>
<name>N6ZSP5_9RHOO</name>
<accession>N6ZSP5</accession>
<dbReference type="PIRSF" id="PIRSF006060">
    <property type="entry name" value="AA_transporter"/>
    <property type="match status" value="1"/>
</dbReference>
<dbReference type="AlphaFoldDB" id="N6ZSP5"/>
<feature type="transmembrane region" description="Helical" evidence="5">
    <location>
        <begin position="426"/>
        <end position="445"/>
    </location>
</feature>
<evidence type="ECO:0000256" key="1">
    <source>
        <dbReference type="ARBA" id="ARBA00004141"/>
    </source>
</evidence>
<feature type="transmembrane region" description="Helical" evidence="5">
    <location>
        <begin position="363"/>
        <end position="390"/>
    </location>
</feature>
<dbReference type="InterPro" id="IPR050598">
    <property type="entry name" value="AminoAcid_Transporter"/>
</dbReference>
<dbReference type="PANTHER" id="PTHR11785">
    <property type="entry name" value="AMINO ACID TRANSPORTER"/>
    <property type="match status" value="1"/>
</dbReference>
<evidence type="ECO:0000256" key="3">
    <source>
        <dbReference type="ARBA" id="ARBA00022989"/>
    </source>
</evidence>
<dbReference type="GO" id="GO:0015179">
    <property type="term" value="F:L-amino acid transmembrane transporter activity"/>
    <property type="evidence" value="ECO:0007669"/>
    <property type="project" value="TreeGrafter"/>
</dbReference>
<evidence type="ECO:0000313" key="7">
    <source>
        <dbReference type="Proteomes" id="UP000013047"/>
    </source>
</evidence>
<dbReference type="Gene3D" id="1.20.1740.10">
    <property type="entry name" value="Amino acid/polyamine transporter I"/>
    <property type="match status" value="1"/>
</dbReference>
<feature type="transmembrane region" description="Helical" evidence="5">
    <location>
        <begin position="337"/>
        <end position="357"/>
    </location>
</feature>
<evidence type="ECO:0000256" key="5">
    <source>
        <dbReference type="SAM" id="Phobius"/>
    </source>
</evidence>
<feature type="transmembrane region" description="Helical" evidence="5">
    <location>
        <begin position="402"/>
        <end position="420"/>
    </location>
</feature>
<sequence>MNEMPAVDARETPQLPRVLGLHTLVALIVGIAVSQVGLVGVLQGVGLIGGESLLIIVGAFVTAVILAITYAASFSELSLMMPSSGGLSRYTEIAMGHFPALLATFSGYVVVNMFGLSAELLLFDNIVREVFDLDIPRSVVALMLLGALAVLNIRGTDVFAVLQNSSTAIKVAIMIASGVAVIWVQPGFWATAHQKGVEAGAFPGDIFPTGVALFFWCFVAAEFVCPMMKETKAPERNIPRSMVVGIIMLAGLYGCYAFGAVHFLSRATLVDSPFPHLEYAKAVFGRAGSMVLMVFATAATIGLINGVLAGVSRMLYGMAHDGQAFRILGKLHPTYGTPWVAIIFMALICGAPLVLLGDEPTTIMTLVVSASTSWLLAYIVAHLDVIILRIRYPMAARPFRTPFFPVLPMLGIGGMGYVIIHNPASVLIMTGLVLGVVGLMSAIWVRLVMKRRLLAPEPWSGHVGEQE</sequence>
<keyword evidence="7" id="KW-1185">Reference proteome</keyword>
<comment type="caution">
    <text evidence="6">The sequence shown here is derived from an EMBL/GenBank/DDBJ whole genome shotgun (WGS) entry which is preliminary data.</text>
</comment>
<protein>
    <submittedName>
        <fullName evidence="6">Amino acid permease</fullName>
    </submittedName>
</protein>
<feature type="transmembrane region" description="Helical" evidence="5">
    <location>
        <begin position="93"/>
        <end position="115"/>
    </location>
</feature>
<feature type="transmembrane region" description="Helical" evidence="5">
    <location>
        <begin position="246"/>
        <end position="269"/>
    </location>
</feature>